<keyword evidence="11" id="KW-0946">Virion</keyword>
<dbReference type="GO" id="GO:0000166">
    <property type="term" value="F:nucleotide binding"/>
    <property type="evidence" value="ECO:0007669"/>
    <property type="project" value="UniProtKB-KW"/>
</dbReference>
<evidence type="ECO:0000256" key="12">
    <source>
        <dbReference type="ARBA" id="ARBA00022953"/>
    </source>
</evidence>
<keyword evidence="19" id="KW-1185">Reference proteome</keyword>
<organism evidence="18 19">
    <name type="scientific">CAS virus</name>
    <dbReference type="NCBI Taxonomy" id="1223561"/>
    <lineage>
        <taxon>Viruses</taxon>
        <taxon>Riboviria</taxon>
        <taxon>Orthornavirae</taxon>
        <taxon>Negarnaviricota</taxon>
        <taxon>Polyploviricotina</taxon>
        <taxon>Bunyaviricetes</taxon>
        <taxon>Hareavirales</taxon>
        <taxon>Arenaviridae</taxon>
        <taxon>Reptarenavirus</taxon>
        <taxon>Reptarenavirus californiae</taxon>
    </lineage>
</organism>
<dbReference type="PDB" id="5MUY">
    <property type="method" value="X-ray"/>
    <property type="resolution" value="1.99 A"/>
    <property type="chains" value="A/B=1721-2046"/>
</dbReference>
<dbReference type="SMR" id="J7HBG8"/>
<evidence type="ECO:0000256" key="16">
    <source>
        <dbReference type="ARBA" id="ARBA00031012"/>
    </source>
</evidence>
<evidence type="ECO:0000256" key="4">
    <source>
        <dbReference type="ARBA" id="ARBA00022679"/>
    </source>
</evidence>
<keyword evidence="6" id="KW-1157">Cap snatching</keyword>
<dbReference type="PROSITE" id="PS50525">
    <property type="entry name" value="RDRP_SSRNA_NEG_SEG"/>
    <property type="match status" value="1"/>
</dbReference>
<dbReference type="Pfam" id="PF17296">
    <property type="entry name" value="ArenaCapSnatch"/>
    <property type="match status" value="1"/>
</dbReference>
<dbReference type="GO" id="GO:0016787">
    <property type="term" value="F:hydrolase activity"/>
    <property type="evidence" value="ECO:0007669"/>
    <property type="project" value="UniProtKB-KW"/>
</dbReference>
<dbReference type="EC" id="2.7.7.48" evidence="1"/>
<evidence type="ECO:0000313" key="18">
    <source>
        <dbReference type="EMBL" id="AFP93550.1"/>
    </source>
</evidence>
<dbReference type="Pfam" id="PF06317">
    <property type="entry name" value="Arena_RNA_pol"/>
    <property type="match status" value="1"/>
</dbReference>
<evidence type="ECO:0000256" key="3">
    <source>
        <dbReference type="ARBA" id="ARBA00022484"/>
    </source>
</evidence>
<protein>
    <recommendedName>
        <fullName evidence="2">RNA-directed RNA polymerase L</fullName>
        <ecNumber evidence="1">2.7.7.48</ecNumber>
    </recommendedName>
    <alternativeName>
        <fullName evidence="14">Large structural protein</fullName>
    </alternativeName>
    <alternativeName>
        <fullName evidence="16">Replicase</fullName>
    </alternativeName>
    <alternativeName>
        <fullName evidence="15">Transcriptase</fullName>
    </alternativeName>
</protein>
<keyword evidence="12" id="KW-0693">Viral RNA replication</keyword>
<evidence type="ECO:0000256" key="11">
    <source>
        <dbReference type="ARBA" id="ARBA00022844"/>
    </source>
</evidence>
<keyword evidence="3" id="KW-0696">RNA-directed RNA polymerase</keyword>
<evidence type="ECO:0000256" key="9">
    <source>
        <dbReference type="ARBA" id="ARBA00022801"/>
    </source>
</evidence>
<name>J7HBG8_9VIRU</name>
<dbReference type="Gene3D" id="3.30.70.2640">
    <property type="entry name" value="Arenavirus RNA polymerase"/>
    <property type="match status" value="1"/>
</dbReference>
<dbReference type="Proteomes" id="UP000129592">
    <property type="component" value="Genome"/>
</dbReference>
<gene>
    <name evidence="18" type="primary">L</name>
</gene>
<proteinExistence type="evidence at protein level"/>
<keyword evidence="8" id="KW-0547">Nucleotide-binding</keyword>
<evidence type="ECO:0000256" key="15">
    <source>
        <dbReference type="ARBA" id="ARBA00030436"/>
    </source>
</evidence>
<keyword evidence="20 21" id="KW-0002">3D-structure</keyword>
<evidence type="ECO:0007829" key="21">
    <source>
        <dbReference type="PDB" id="5MUY"/>
    </source>
</evidence>
<keyword evidence="13" id="KW-1035">Host cytoplasm</keyword>
<keyword evidence="4" id="KW-0808">Transferase</keyword>
<keyword evidence="7" id="KW-0479">Metal-binding</keyword>
<dbReference type="GeneID" id="13466452"/>
<dbReference type="PDBsum" id="5MUY"/>
<evidence type="ECO:0000256" key="8">
    <source>
        <dbReference type="ARBA" id="ARBA00022741"/>
    </source>
</evidence>
<evidence type="ECO:0000313" key="19">
    <source>
        <dbReference type="Proteomes" id="UP000129592"/>
    </source>
</evidence>
<dbReference type="PDB" id="5MV0">
    <property type="method" value="X-ray"/>
    <property type="resolution" value="1.93 A"/>
    <property type="chains" value="A/B/C/D=1-205"/>
</dbReference>
<dbReference type="InterPro" id="IPR010453">
    <property type="entry name" value="RNA_pol_arenavir"/>
</dbReference>
<evidence type="ECO:0000256" key="14">
    <source>
        <dbReference type="ARBA" id="ARBA00030285"/>
    </source>
</evidence>
<dbReference type="GO" id="GO:0039694">
    <property type="term" value="P:viral RNA genome replication"/>
    <property type="evidence" value="ECO:0007669"/>
    <property type="project" value="InterPro"/>
</dbReference>
<evidence type="ECO:0000256" key="10">
    <source>
        <dbReference type="ARBA" id="ARBA00022842"/>
    </source>
</evidence>
<feature type="domain" description="RdRp catalytic" evidence="17">
    <location>
        <begin position="1105"/>
        <end position="1312"/>
    </location>
</feature>
<evidence type="ECO:0000256" key="5">
    <source>
        <dbReference type="ARBA" id="ARBA00022695"/>
    </source>
</evidence>
<reference evidence="20 21" key="2">
    <citation type="journal article" date="2017" name="PLoS Pathog.">
        <title>Structural insights into reptarenavirus cap-snatching machinery.</title>
        <authorList>
            <person name="Rosenthal M."/>
            <person name="Gogrefe N."/>
            <person name="Vogel D."/>
            <person name="Reguera J."/>
            <person name="Rauschenberger B."/>
            <person name="Cusack S."/>
            <person name="Gunther S."/>
            <person name="Reindl S."/>
        </authorList>
    </citation>
    <scope>X-RAY CRYSTALLOGRAPHY (1.78 ANGSTROMS) OF 1794-1894</scope>
</reference>
<dbReference type="GO" id="GO:0046872">
    <property type="term" value="F:metal ion binding"/>
    <property type="evidence" value="ECO:0007669"/>
    <property type="project" value="UniProtKB-KW"/>
</dbReference>
<dbReference type="KEGG" id="vg:13466452"/>
<dbReference type="InterPro" id="IPR007099">
    <property type="entry name" value="RNA-dir_pol_NSvirus"/>
</dbReference>
<dbReference type="PDBsum" id="5MUZ"/>
<accession>J7HBG8</accession>
<evidence type="ECO:0000256" key="7">
    <source>
        <dbReference type="ARBA" id="ARBA00022723"/>
    </source>
</evidence>
<keyword evidence="9" id="KW-0378">Hydrolase</keyword>
<evidence type="ECO:0007829" key="20">
    <source>
        <dbReference type="PDB" id="5MUS"/>
    </source>
</evidence>
<evidence type="ECO:0000256" key="13">
    <source>
        <dbReference type="ARBA" id="ARBA00023200"/>
    </source>
</evidence>
<dbReference type="GO" id="GO:0075526">
    <property type="term" value="P:cap snatching"/>
    <property type="evidence" value="ECO:0007669"/>
    <property type="project" value="UniProtKB-KW"/>
</dbReference>
<dbReference type="PDB" id="5MUS">
    <property type="method" value="X-ray"/>
    <property type="resolution" value="2.01 A"/>
    <property type="chains" value="A/B=1721-2046"/>
</dbReference>
<evidence type="ECO:0000256" key="6">
    <source>
        <dbReference type="ARBA" id="ARBA00022715"/>
    </source>
</evidence>
<evidence type="ECO:0000256" key="2">
    <source>
        <dbReference type="ARBA" id="ARBA00018602"/>
    </source>
</evidence>
<dbReference type="GO" id="GO:0044423">
    <property type="term" value="C:virion component"/>
    <property type="evidence" value="ECO:0007669"/>
    <property type="project" value="UniProtKB-KW"/>
</dbReference>
<dbReference type="RefSeq" id="YP_006590093.1">
    <property type="nucleotide sequence ID" value="NC_018484.1"/>
</dbReference>
<evidence type="ECO:0000256" key="1">
    <source>
        <dbReference type="ARBA" id="ARBA00012494"/>
    </source>
</evidence>
<evidence type="ECO:0000259" key="17">
    <source>
        <dbReference type="PROSITE" id="PS50525"/>
    </source>
</evidence>
<dbReference type="GO" id="GO:0003968">
    <property type="term" value="F:RNA-directed RNA polymerase activity"/>
    <property type="evidence" value="ECO:0007669"/>
    <property type="project" value="UniProtKB-KW"/>
</dbReference>
<dbReference type="EMBL" id="JQ717261">
    <property type="protein sequence ID" value="AFP93550.1"/>
    <property type="molecule type" value="Genomic_RNA"/>
</dbReference>
<dbReference type="PDB" id="5MUZ">
    <property type="method" value="X-ray"/>
    <property type="resolution" value="1.78 A"/>
    <property type="chains" value="A/B=1794-1894"/>
</dbReference>
<dbReference type="PDBsum" id="5MUS"/>
<dbReference type="PDBsum" id="5MV0"/>
<reference evidence="18 19" key="1">
    <citation type="journal article" date="2012" name="MBio">
        <title>Identification, characterization, and in vitro culture of highly divergent arenaviruses from bosysa constrictors and annulated tree boas: candidate etiological agents for snake inclusion body disease.</title>
        <authorList>
            <person name="Stenglein M.D."/>
            <person name="Sanders C."/>
            <person name="Kistler A.L."/>
            <person name="Ruby J.G."/>
            <person name="Franco J.Y."/>
            <person name="Reavill D.R."/>
            <person name="Dunker F."/>
            <person name="Derisi J.L."/>
        </authorList>
    </citation>
    <scope>NUCLEOTIDE SEQUENCE [LARGE SCALE GENOMIC DNA]</scope>
    <source>
        <strain evidence="18">ATB</strain>
    </source>
</reference>
<keyword evidence="5" id="KW-0548">Nucleotidyltransferase</keyword>
<sequence>MDPDTNLLKNVILEILSIEPDLYKQSSIVDDPYKLAMSAIRLRATIHELNCCRDLGIIHNTKEISLNMVIDRAIPIHPTFQHIVPDGYTIDRANMTIIVLEASTRSMPSDQKRKITSDKLKYSGVEDHLKHEGWLFNIIVISETKPRNGNVPERLLFELLKLSLSILSYSDKSSQWISEEEYDELKRSLTTYDFKTLTSEFSGTKLYTDLDEPSETLDADILSWLASLETQNKLPFNTAWDGPQITKLIHKWRDIELQPKDYKPLRLMRLMSSATTGLNLPTKHLSLLNKLKSLNLLNSRRHQNILYDYMAFMSLPEMNDYPSGWFPSVNDRLVSVKSIDSNFRQLEKLKKRLMISMFKLQASTPKGYIHDLLKDAIEMVKSCKIVKPNFKMRNRGPVPEPFINYKIAREREGKTKDYNNIDKQRIEDCALNLLLSQKTKSCPRSSNETEYFFQSRKGQLLIYKASGEGQKAFSLLVETQVAKNHHVNIFLSFNINPSRLFPLIFSSESINAVLRQYKDLLTFIDTPIADITDNVIKSQQAINPFLTSNIMTEELAKQTLHKLKVLIYGVLTNPTKRLQVELQSQRYYIMDALSLIHHKDLVSKVVGNCITTDEYFLRSLAHDLINTVLSCGNMSLFLKVTWCLNISYLCHLITKESPDRLNDMRDCFEKFMKPKIEFMSNPIINSKNVDELIDKFEDESERFFLNAPTIEVKPSVYKPVMSDFLRWVKMNKFNGQNGEPLLSDENVLSSSVDVLDLTSNKSTFKRTKNGEIESALDVLYNPKLIIKRIICEKLHKNTVKSSSIKERNKGITTEKSTIIVKLEELSSTIERIIGDEGLLDELEYGEFLLQMLDVADEIKEEITNKAGVPDEKELTNYEIVLETISSIVGTESKNLIKSTCMSTKLSDLTSDILSEDCMKEIIESVITRLPSSFPRDAELVSLDNVSAGLVVARLQEGDIFSSFKFLLLWAGFNNFQGTYTHHSGPQSSILKLSDKYRKKMMISSRVTNSESIQERLLNVSFGAPTLRNILFSTLDMDIKNSEIGPNNKLLQFGLSFKEQVGGPRELYVGDSDTKLITRVLEESSRNLGSLLENSCLSSEKKFDSFMKEISRAFYNGYIILSMDHSKWGPYNSPIQYHMLYEALEEIRGANGKKLNLAFAKTILKWHLFKAVEVPVTIIEDIYQTMTDISLNNRERRPDKERSYETYFINQLKTKKIKTHDNKVPSQIHSYFDMGQGILHYTSDLYGSLASEYICNKVNELFNIKLISMNTSDDMVVIVKRMFRAKHINSIREEMMYLMNYIYALSNFLNKHVSPKYCCSPLVGEFKSHFEVEGKVVPLFIKFFSACIGNFRCKNPTELFNTCDTIVEQGVCNGLSLTVADCLKKRMVNMLDWLGYSSDPQMHPHTSRQQDWLMGCLSYRKLRSLETWLLENGVEELTLDVVRGKLYEVIQSLRMRMIAPIVALEKMRDVVRTHLGKIDIWFPTLWGGFRLIVRSKLNLGQTLVESCENPLVKKLMNHYSRFTKQGLGLLISEGLERSAFQSSVVTGFIGLSISLSGPCVKSENGNFIPIHQSKQITKEVCEVYTTLLMDSVCSIGDWVCGEDRQLNKFQPHGVYVRTSLINTPTFNYGLDELTATLELTSPELFDKFLATLVPIDKRLNLRTNWSVRPEMELLVECSKLGMSVFDGKFDRKEESVMLTEYFKLEHLVTRSLPLQKTHKSGTAVQELNRICDGMILSSILRPQMVEPSLIGDVLKTEPFTSSLEVLKDIKVSGLMRYIKQVLLGRKSYYKFGEEHADGDQNLFDYQFTGTPEEPIKGYWTTTISYRDSKPKISLTIRQEFVEGGVESQAVLATVVGRPHLQDFLLLKRKHLEYSDYPESIDLIEFGDVKVIEKTVGHGQPVVLYMASLFPIGLTKIAEQGIGCHNEKNDATLKSLLKTAILNMTPDDVSLLPRSKLDAIDHVVRNVYLRFNNSSAVSYGLHKLQSFEKILQLNGRIYETKESTLVFHHKKGVLVEDLKGLMSYKTLRVSEWREKQEPEEARVEVLEE</sequence>
<dbReference type="InterPro" id="IPR026382">
    <property type="entry name" value="CapSnatch_arenavir"/>
</dbReference>
<keyword evidence="10" id="KW-0460">Magnesium</keyword>